<reference evidence="8 9" key="2">
    <citation type="submission" date="2014-03" db="EMBL/GenBank/DDBJ databases">
        <title>Draft Genome Sequences of Four Burkholderia Strains.</title>
        <authorList>
            <person name="Liu X.Y."/>
            <person name="Li C.X."/>
            <person name="Xu J.H."/>
        </authorList>
    </citation>
    <scope>NUCLEOTIDE SEQUENCE [LARGE SCALE GENOMIC DNA]</scope>
    <source>
        <strain evidence="8 9">R27</strain>
    </source>
</reference>
<evidence type="ECO:0000313" key="9">
    <source>
        <dbReference type="Proteomes" id="UP000027439"/>
    </source>
</evidence>
<dbReference type="GO" id="GO:0008115">
    <property type="term" value="F:sarcosine oxidase activity"/>
    <property type="evidence" value="ECO:0007669"/>
    <property type="project" value="InterPro"/>
</dbReference>
<dbReference type="InterPro" id="IPR006277">
    <property type="entry name" value="Sarcosine_oxidase_asu"/>
</dbReference>
<dbReference type="EMBL" id="BMEG01000008">
    <property type="protein sequence ID" value="GGD84382.1"/>
    <property type="molecule type" value="Genomic_DNA"/>
</dbReference>
<name>A0A069P600_9BURK</name>
<dbReference type="NCBIfam" id="TIGR01372">
    <property type="entry name" value="soxA"/>
    <property type="match status" value="1"/>
</dbReference>
<dbReference type="InterPro" id="IPR041117">
    <property type="entry name" value="SoxA_A3"/>
</dbReference>
<dbReference type="PANTHER" id="PTHR43757">
    <property type="entry name" value="AMINOMETHYLTRANSFERASE"/>
    <property type="match status" value="1"/>
</dbReference>
<feature type="domain" description="FAD/NAD(P)-binding" evidence="4">
    <location>
        <begin position="170"/>
        <end position="431"/>
    </location>
</feature>
<dbReference type="InterPro" id="IPR036188">
    <property type="entry name" value="FAD/NAD-bd_sf"/>
</dbReference>
<reference evidence="7" key="4">
    <citation type="submission" date="2024-05" db="EMBL/GenBank/DDBJ databases">
        <authorList>
            <person name="Sun Q."/>
            <person name="Zhou Y."/>
        </authorList>
    </citation>
    <scope>NUCLEOTIDE SEQUENCE</scope>
    <source>
        <strain evidence="7">CGMCC 1.11013</strain>
    </source>
</reference>
<keyword evidence="2" id="KW-0560">Oxidoreductase</keyword>
<organism evidence="8 9">
    <name type="scientific">Caballeronia grimmiae</name>
    <dbReference type="NCBI Taxonomy" id="1071679"/>
    <lineage>
        <taxon>Bacteria</taxon>
        <taxon>Pseudomonadati</taxon>
        <taxon>Pseudomonadota</taxon>
        <taxon>Betaproteobacteria</taxon>
        <taxon>Burkholderiales</taxon>
        <taxon>Burkholderiaceae</taxon>
        <taxon>Caballeronia</taxon>
    </lineage>
</organism>
<keyword evidence="10" id="KW-1185">Reference proteome</keyword>
<dbReference type="InterPro" id="IPR028896">
    <property type="entry name" value="GcvT/YgfZ/DmdA"/>
</dbReference>
<feature type="domain" description="GCVT N-terminal" evidence="3">
    <location>
        <begin position="615"/>
        <end position="886"/>
    </location>
</feature>
<dbReference type="OrthoDB" id="5287468at2"/>
<dbReference type="Pfam" id="PF13510">
    <property type="entry name" value="Fer2_4"/>
    <property type="match status" value="1"/>
</dbReference>
<dbReference type="InterPro" id="IPR042204">
    <property type="entry name" value="2Fe-2S-bd_N"/>
</dbReference>
<protein>
    <submittedName>
        <fullName evidence="8">Sarcosine oxidase subunit alpha</fullName>
    </submittedName>
</protein>
<accession>A0A069P600</accession>
<proteinExistence type="inferred from homology"/>
<evidence type="ECO:0000313" key="8">
    <source>
        <dbReference type="EMBL" id="KDR35329.1"/>
    </source>
</evidence>
<dbReference type="Pfam" id="PF08669">
    <property type="entry name" value="GCV_T_C"/>
    <property type="match status" value="1"/>
</dbReference>
<dbReference type="InterPro" id="IPR029043">
    <property type="entry name" value="GcvT/YgfZ_C"/>
</dbReference>
<evidence type="ECO:0000259" key="6">
    <source>
        <dbReference type="Pfam" id="PF17806"/>
    </source>
</evidence>
<dbReference type="Pfam" id="PF17806">
    <property type="entry name" value="SO_alpha_A3"/>
    <property type="match status" value="1"/>
</dbReference>
<dbReference type="EMBL" id="JFHE01000007">
    <property type="protein sequence ID" value="KDR35329.1"/>
    <property type="molecule type" value="Genomic_DNA"/>
</dbReference>
<dbReference type="Gene3D" id="1.10.10.1100">
    <property type="entry name" value="BFD-like [2Fe-2S]-binding domain"/>
    <property type="match status" value="1"/>
</dbReference>
<evidence type="ECO:0000259" key="5">
    <source>
        <dbReference type="Pfam" id="PF08669"/>
    </source>
</evidence>
<dbReference type="InterPro" id="IPR027266">
    <property type="entry name" value="TrmE/GcvT-like"/>
</dbReference>
<dbReference type="AlphaFoldDB" id="A0A069P600"/>
<dbReference type="Gene3D" id="3.50.50.60">
    <property type="entry name" value="FAD/NAD(P)-binding domain"/>
    <property type="match status" value="2"/>
</dbReference>
<dbReference type="SUPFAM" id="SSF101790">
    <property type="entry name" value="Aminomethyltransferase beta-barrel domain"/>
    <property type="match status" value="1"/>
</dbReference>
<evidence type="ECO:0000259" key="4">
    <source>
        <dbReference type="Pfam" id="PF07992"/>
    </source>
</evidence>
<dbReference type="PRINTS" id="PR00411">
    <property type="entry name" value="PNDRDTASEI"/>
</dbReference>
<dbReference type="SUPFAM" id="SSF51905">
    <property type="entry name" value="FAD/NAD(P)-binding domain"/>
    <property type="match status" value="1"/>
</dbReference>
<dbReference type="PANTHER" id="PTHR43757:SF2">
    <property type="entry name" value="AMINOMETHYLTRANSFERASE, MITOCHONDRIAL"/>
    <property type="match status" value="1"/>
</dbReference>
<dbReference type="PRINTS" id="PR00368">
    <property type="entry name" value="FADPNR"/>
</dbReference>
<dbReference type="Gene3D" id="3.30.1360.120">
    <property type="entry name" value="Probable tRNA modification gtpase trme, domain 1"/>
    <property type="match status" value="1"/>
</dbReference>
<evidence type="ECO:0000256" key="1">
    <source>
        <dbReference type="ARBA" id="ARBA00008609"/>
    </source>
</evidence>
<dbReference type="InterPro" id="IPR013977">
    <property type="entry name" value="GcvT_C"/>
</dbReference>
<comment type="similarity">
    <text evidence="1">Belongs to the GcvT family.</text>
</comment>
<dbReference type="Proteomes" id="UP000027439">
    <property type="component" value="Unassembled WGS sequence"/>
</dbReference>
<dbReference type="Pfam" id="PF07992">
    <property type="entry name" value="Pyr_redox_2"/>
    <property type="match status" value="1"/>
</dbReference>
<gene>
    <name evidence="7" type="primary">soxA</name>
    <name evidence="8" type="ORF">BG57_29300</name>
    <name evidence="7" type="ORF">GCM10010985_43660</name>
</gene>
<dbReference type="RefSeq" id="WP_035962811.1">
    <property type="nucleotide sequence ID" value="NZ_BMEG01000008.1"/>
</dbReference>
<dbReference type="PIRSF" id="PIRSF037980">
    <property type="entry name" value="SoxA"/>
    <property type="match status" value="1"/>
</dbReference>
<evidence type="ECO:0000259" key="3">
    <source>
        <dbReference type="Pfam" id="PF01571"/>
    </source>
</evidence>
<dbReference type="InterPro" id="IPR041854">
    <property type="entry name" value="BFD-like_2Fe2S-bd_dom_sf"/>
</dbReference>
<dbReference type="InterPro" id="IPR023753">
    <property type="entry name" value="FAD/NAD-binding_dom"/>
</dbReference>
<feature type="domain" description="Aminomethyltransferase C-terminal" evidence="5">
    <location>
        <begin position="905"/>
        <end position="991"/>
    </location>
</feature>
<dbReference type="eggNOG" id="COG0404">
    <property type="taxonomic scope" value="Bacteria"/>
</dbReference>
<evidence type="ECO:0000256" key="2">
    <source>
        <dbReference type="ARBA" id="ARBA00023002"/>
    </source>
</evidence>
<evidence type="ECO:0000313" key="10">
    <source>
        <dbReference type="Proteomes" id="UP000597138"/>
    </source>
</evidence>
<dbReference type="GO" id="GO:0046653">
    <property type="term" value="P:tetrahydrofolate metabolic process"/>
    <property type="evidence" value="ECO:0007669"/>
    <property type="project" value="InterPro"/>
</dbReference>
<dbReference type="Gene3D" id="3.10.20.440">
    <property type="entry name" value="2Fe-2S iron-sulphur cluster binding domain, sarcosine oxidase, alpha subunit, N-terminal domain"/>
    <property type="match status" value="1"/>
</dbReference>
<evidence type="ECO:0000313" key="7">
    <source>
        <dbReference type="EMBL" id="GGD84382.1"/>
    </source>
</evidence>
<dbReference type="InterPro" id="IPR006222">
    <property type="entry name" value="GCVT_N"/>
</dbReference>
<dbReference type="eggNOG" id="COG0446">
    <property type="taxonomic scope" value="Bacteria"/>
</dbReference>
<feature type="domain" description="SoxA A3" evidence="6">
    <location>
        <begin position="517"/>
        <end position="600"/>
    </location>
</feature>
<dbReference type="Pfam" id="PF01571">
    <property type="entry name" value="GCV_T"/>
    <property type="match status" value="1"/>
</dbReference>
<dbReference type="SUPFAM" id="SSF103025">
    <property type="entry name" value="Folate-binding domain"/>
    <property type="match status" value="1"/>
</dbReference>
<reference evidence="7" key="1">
    <citation type="journal article" date="2014" name="Int. J. Syst. Evol. Microbiol.">
        <title>Complete genome of a new Firmicutes species belonging to the dominant human colonic microbiota ('Ruminococcus bicirculans') reveals two chromosomes and a selective capacity to utilize plant glucans.</title>
        <authorList>
            <consortium name="NISC Comparative Sequencing Program"/>
            <person name="Wegmann U."/>
            <person name="Louis P."/>
            <person name="Goesmann A."/>
            <person name="Henrissat B."/>
            <person name="Duncan S.H."/>
            <person name="Flint H.J."/>
        </authorList>
    </citation>
    <scope>NUCLEOTIDE SEQUENCE</scope>
    <source>
        <strain evidence="7">CGMCC 1.11013</strain>
    </source>
</reference>
<comment type="caution">
    <text evidence="8">The sequence shown here is derived from an EMBL/GenBank/DDBJ whole genome shotgun (WGS) entry which is preliminary data.</text>
</comment>
<sequence>MSQTDRLATGGRINRAIALTFTFNGKTYQGYQGDTLASALLANGQHFVARSWKYHRPRGIVTAGVEEPNAVVQLETGAYTVPNARATEVELYQGLVASSVNAKPNIENDRMAVNQKIARFIPAGFYYKTFMWPRKLWPKYEEVIRDAAGLGKAPEERDADRYDKCFAHCDVMVVGGGPSGLAAAYAAGMSGARVILVDDQPELGGSLLSCRAEIDGKPALQWVQKIEGELRKMPDVKILSRSTAFGYQDHNLVTVTQRLTEHLPVSTRKGTRELMWKVRAKRVVLATGAHERPIVFGNNDLPGVMLASAVSTYLHRYAVLPGRNAVVFTNNDDAYQCALDLKAAGANVTVVDPRPMESKGALPAAARRYGVRVLNDAVITAAHGKLRVSSVEVASFAKGQVGAKQTDLQCDLVAMSGGWSPVLHLFAQSGGKAHWHDEKACFVPGNAMQAESSVGACAGEFTLARGIRFGLDAGAEAARAAGHIVARPAPVKVAEIAEAPLLPLWLVGGRELATRGPKQFVDFQNDVSAADIFLAAREGFESVEHVKRYTAMGFGTDQGKLGNINGMAILAQALGKTIPGTGTTTFRPNYTPVTFGTFAGRELGEFLDPVRKTAIHEWHVQNGAMFEDVGNWKRPWYYPRGNEDMHAAVARESLAVRQSVGILDASTLGKIDIQGPDSAKLLNWMYTNPWSKLEVGKCRYGLMLDENGMIFDDGVTVRLAEHHYMMTTTTGGAARVLTWLERWLQTEWPDMRVRLASVTDHWATFAVVGPNSRKVLQKVCQDIDFANAAFPFMSYRDGTVAGASARVMRISFSGELAYEVNVPANVGRAVWEALMEAGAEFDITPYGTETMHVLRAEKGYIIVGQDTDGSMTPYDLGMGGLVAKSKDFIGKRSLTRSDTAKAGRKQFVGLLTDDPSVVLPEGAQIVAGPFQGDTAPMLGHVTSSYFSPVLKRSIALAVVKGGLDKIGEAVMIPLANGKQVNAKITSSVFYDSEGARQHVE</sequence>
<dbReference type="Proteomes" id="UP000597138">
    <property type="component" value="Unassembled WGS sequence"/>
</dbReference>
<dbReference type="STRING" id="1071679.BG57_29300"/>
<reference evidence="10" key="3">
    <citation type="journal article" date="2019" name="Int. J. Syst. Evol. Microbiol.">
        <title>The Global Catalogue of Microorganisms (GCM) 10K type strain sequencing project: providing services to taxonomists for standard genome sequencing and annotation.</title>
        <authorList>
            <consortium name="The Broad Institute Genomics Platform"/>
            <consortium name="The Broad Institute Genome Sequencing Center for Infectious Disease"/>
            <person name="Wu L."/>
            <person name="Ma J."/>
        </authorList>
    </citation>
    <scope>NUCLEOTIDE SEQUENCE [LARGE SCALE GENOMIC DNA]</scope>
    <source>
        <strain evidence="10">CGMCC 1.11013</strain>
    </source>
</reference>